<evidence type="ECO:0000313" key="6">
    <source>
        <dbReference type="EMBL" id="GAI01596.1"/>
    </source>
</evidence>
<dbReference type="PANTHER" id="PTHR45663:SF11">
    <property type="entry name" value="GEO12009P1"/>
    <property type="match status" value="1"/>
</dbReference>
<dbReference type="PRINTS" id="PR00421">
    <property type="entry name" value="THIOREDOXIN"/>
</dbReference>
<protein>
    <recommendedName>
        <fullName evidence="5">Thioredoxin domain-containing protein</fullName>
    </recommendedName>
</protein>
<dbReference type="EMBL" id="BARV01001943">
    <property type="protein sequence ID" value="GAI01596.1"/>
    <property type="molecule type" value="Genomic_DNA"/>
</dbReference>
<dbReference type="PIRSF" id="PIRSF000077">
    <property type="entry name" value="Thioredoxin"/>
    <property type="match status" value="1"/>
</dbReference>
<dbReference type="Pfam" id="PF00085">
    <property type="entry name" value="Thioredoxin"/>
    <property type="match status" value="1"/>
</dbReference>
<dbReference type="InterPro" id="IPR013766">
    <property type="entry name" value="Thioredoxin_domain"/>
</dbReference>
<dbReference type="AlphaFoldDB" id="X1L6U2"/>
<dbReference type="InterPro" id="IPR017937">
    <property type="entry name" value="Thioredoxin_CS"/>
</dbReference>
<comment type="caution">
    <text evidence="6">The sequence shown here is derived from an EMBL/GenBank/DDBJ whole genome shotgun (WGS) entry which is preliminary data.</text>
</comment>
<keyword evidence="2" id="KW-0249">Electron transport</keyword>
<dbReference type="InterPro" id="IPR036249">
    <property type="entry name" value="Thioredoxin-like_sf"/>
</dbReference>
<dbReference type="PROSITE" id="PS00194">
    <property type="entry name" value="THIOREDOXIN_1"/>
    <property type="match status" value="1"/>
</dbReference>
<dbReference type="CDD" id="cd02947">
    <property type="entry name" value="TRX_family"/>
    <property type="match status" value="1"/>
</dbReference>
<dbReference type="PANTHER" id="PTHR45663">
    <property type="entry name" value="GEO12009P1"/>
    <property type="match status" value="1"/>
</dbReference>
<name>X1L6U2_9ZZZZ</name>
<dbReference type="SUPFAM" id="SSF52833">
    <property type="entry name" value="Thioredoxin-like"/>
    <property type="match status" value="1"/>
</dbReference>
<evidence type="ECO:0000256" key="3">
    <source>
        <dbReference type="ARBA" id="ARBA00023157"/>
    </source>
</evidence>
<sequence>MSEAISQLTDSNFEDEVISSEKPVLVDFWAVWCGPCKMIAPELKKLSEEKSGELKIGRLNVDDNRDIAIKYGISSIPTLLLFKNGEVVKKLIGAMSKDKILTEISQFL</sequence>
<dbReference type="GO" id="GO:0045454">
    <property type="term" value="P:cell redox homeostasis"/>
    <property type="evidence" value="ECO:0007669"/>
    <property type="project" value="TreeGrafter"/>
</dbReference>
<keyword evidence="1" id="KW-0813">Transport</keyword>
<dbReference type="FunFam" id="3.40.30.10:FF:000001">
    <property type="entry name" value="Thioredoxin"/>
    <property type="match status" value="1"/>
</dbReference>
<dbReference type="InterPro" id="IPR005746">
    <property type="entry name" value="Thioredoxin"/>
</dbReference>
<evidence type="ECO:0000256" key="2">
    <source>
        <dbReference type="ARBA" id="ARBA00022982"/>
    </source>
</evidence>
<feature type="domain" description="Thioredoxin" evidence="5">
    <location>
        <begin position="1"/>
        <end position="108"/>
    </location>
</feature>
<keyword evidence="3" id="KW-1015">Disulfide bond</keyword>
<dbReference type="GO" id="GO:0015035">
    <property type="term" value="F:protein-disulfide reductase activity"/>
    <property type="evidence" value="ECO:0007669"/>
    <property type="project" value="InterPro"/>
</dbReference>
<reference evidence="6" key="1">
    <citation type="journal article" date="2014" name="Front. Microbiol.">
        <title>High frequency of phylogenetically diverse reductive dehalogenase-homologous genes in deep subseafloor sedimentary metagenomes.</title>
        <authorList>
            <person name="Kawai M."/>
            <person name="Futagami T."/>
            <person name="Toyoda A."/>
            <person name="Takaki Y."/>
            <person name="Nishi S."/>
            <person name="Hori S."/>
            <person name="Arai W."/>
            <person name="Tsubouchi T."/>
            <person name="Morono Y."/>
            <person name="Uchiyama I."/>
            <person name="Ito T."/>
            <person name="Fujiyama A."/>
            <person name="Inagaki F."/>
            <person name="Takami H."/>
        </authorList>
    </citation>
    <scope>NUCLEOTIDE SEQUENCE</scope>
    <source>
        <strain evidence="6">Expedition CK06-06</strain>
    </source>
</reference>
<organism evidence="6">
    <name type="scientific">marine sediment metagenome</name>
    <dbReference type="NCBI Taxonomy" id="412755"/>
    <lineage>
        <taxon>unclassified sequences</taxon>
        <taxon>metagenomes</taxon>
        <taxon>ecological metagenomes</taxon>
    </lineage>
</organism>
<keyword evidence="4" id="KW-0676">Redox-active center</keyword>
<dbReference type="GO" id="GO:0005829">
    <property type="term" value="C:cytosol"/>
    <property type="evidence" value="ECO:0007669"/>
    <property type="project" value="TreeGrafter"/>
</dbReference>
<dbReference type="Gene3D" id="3.40.30.10">
    <property type="entry name" value="Glutaredoxin"/>
    <property type="match status" value="1"/>
</dbReference>
<evidence type="ECO:0000256" key="1">
    <source>
        <dbReference type="ARBA" id="ARBA00022448"/>
    </source>
</evidence>
<dbReference type="NCBIfam" id="TIGR01068">
    <property type="entry name" value="thioredoxin"/>
    <property type="match status" value="1"/>
</dbReference>
<dbReference type="PROSITE" id="PS51352">
    <property type="entry name" value="THIOREDOXIN_2"/>
    <property type="match status" value="1"/>
</dbReference>
<evidence type="ECO:0000256" key="4">
    <source>
        <dbReference type="ARBA" id="ARBA00023284"/>
    </source>
</evidence>
<evidence type="ECO:0000259" key="5">
    <source>
        <dbReference type="PROSITE" id="PS51352"/>
    </source>
</evidence>
<gene>
    <name evidence="6" type="ORF">S06H3_05289</name>
</gene>
<proteinExistence type="predicted"/>
<accession>X1L6U2</accession>